<keyword evidence="4" id="KW-0125">Carotenoid biosynthesis</keyword>
<protein>
    <recommendedName>
        <fullName evidence="9">Lycopene cyclase domain-containing protein</fullName>
    </recommendedName>
</protein>
<dbReference type="Pfam" id="PF18916">
    <property type="entry name" value="Lycopene_cyc"/>
    <property type="match status" value="1"/>
</dbReference>
<evidence type="ECO:0000256" key="4">
    <source>
        <dbReference type="ARBA" id="ARBA00022746"/>
    </source>
</evidence>
<comment type="caution">
    <text evidence="10">The sequence shown here is derived from an EMBL/GenBank/DDBJ whole genome shotgun (WGS) entry which is preliminary data.</text>
</comment>
<proteinExistence type="predicted"/>
<accession>A0A2H0RCP5</accession>
<evidence type="ECO:0000256" key="5">
    <source>
        <dbReference type="ARBA" id="ARBA00022989"/>
    </source>
</evidence>
<evidence type="ECO:0000256" key="1">
    <source>
        <dbReference type="ARBA" id="ARBA00004141"/>
    </source>
</evidence>
<dbReference type="NCBIfam" id="TIGR03462">
    <property type="entry name" value="CarR_dom_SF"/>
    <property type="match status" value="1"/>
</dbReference>
<feature type="transmembrane region" description="Helical" evidence="8">
    <location>
        <begin position="77"/>
        <end position="94"/>
    </location>
</feature>
<organism evidence="10 11">
    <name type="scientific">Candidatus Wolfebacteria bacterium CG10_big_fil_rev_8_21_14_0_10_31_9</name>
    <dbReference type="NCBI Taxonomy" id="1975070"/>
    <lineage>
        <taxon>Bacteria</taxon>
        <taxon>Candidatus Wolfeibacteriota</taxon>
    </lineage>
</organism>
<evidence type="ECO:0000256" key="6">
    <source>
        <dbReference type="ARBA" id="ARBA00023136"/>
    </source>
</evidence>
<dbReference type="AlphaFoldDB" id="A0A2H0RCP5"/>
<evidence type="ECO:0000259" key="9">
    <source>
        <dbReference type="Pfam" id="PF18916"/>
    </source>
</evidence>
<keyword evidence="5 8" id="KW-1133">Transmembrane helix</keyword>
<dbReference type="EMBL" id="PCXV01000015">
    <property type="protein sequence ID" value="PIR44247.1"/>
    <property type="molecule type" value="Genomic_DNA"/>
</dbReference>
<dbReference type="GO" id="GO:0016872">
    <property type="term" value="F:intramolecular lyase activity"/>
    <property type="evidence" value="ECO:0007669"/>
    <property type="project" value="InterPro"/>
</dbReference>
<dbReference type="GO" id="GO:0045436">
    <property type="term" value="F:lycopene beta cyclase activity"/>
    <property type="evidence" value="ECO:0007669"/>
    <property type="project" value="UniProtKB-ARBA"/>
</dbReference>
<evidence type="ECO:0000256" key="8">
    <source>
        <dbReference type="SAM" id="Phobius"/>
    </source>
</evidence>
<evidence type="ECO:0000256" key="7">
    <source>
        <dbReference type="ARBA" id="ARBA00023235"/>
    </source>
</evidence>
<gene>
    <name evidence="10" type="ORF">COV23_00880</name>
</gene>
<evidence type="ECO:0000313" key="10">
    <source>
        <dbReference type="EMBL" id="PIR44247.1"/>
    </source>
</evidence>
<feature type="transmembrane region" description="Helical" evidence="8">
    <location>
        <begin position="6"/>
        <end position="25"/>
    </location>
</feature>
<dbReference type="GO" id="GO:0016117">
    <property type="term" value="P:carotenoid biosynthetic process"/>
    <property type="evidence" value="ECO:0007669"/>
    <property type="project" value="UniProtKB-KW"/>
</dbReference>
<name>A0A2H0RCP5_9BACT</name>
<dbReference type="InterPro" id="IPR017825">
    <property type="entry name" value="Lycopene_cyclase_dom"/>
</dbReference>
<evidence type="ECO:0000313" key="11">
    <source>
        <dbReference type="Proteomes" id="UP000231602"/>
    </source>
</evidence>
<dbReference type="Proteomes" id="UP000231602">
    <property type="component" value="Unassembled WGS sequence"/>
</dbReference>
<keyword evidence="3 8" id="KW-0812">Transmembrane</keyword>
<feature type="transmembrane region" description="Helical" evidence="8">
    <location>
        <begin position="32"/>
        <end position="57"/>
    </location>
</feature>
<comment type="pathway">
    <text evidence="2">Carotenoid biosynthesis.</text>
</comment>
<evidence type="ECO:0000256" key="3">
    <source>
        <dbReference type="ARBA" id="ARBA00022692"/>
    </source>
</evidence>
<sequence length="98" mass="11925">MEYLLLLLLLLLSFLLEYKFHIHLYQSRKERIIIPVIFFIIGTIWDTLAVYRGHWYFNFSNNGLLGIKIGLLPLEEYLFFLIVPYFILTFYKFLKKEI</sequence>
<feature type="domain" description="Lycopene cyclase" evidence="9">
    <location>
        <begin position="3"/>
        <end position="94"/>
    </location>
</feature>
<keyword evidence="6 8" id="KW-0472">Membrane</keyword>
<keyword evidence="7" id="KW-0413">Isomerase</keyword>
<comment type="subcellular location">
    <subcellularLocation>
        <location evidence="1">Membrane</location>
        <topology evidence="1">Multi-pass membrane protein</topology>
    </subcellularLocation>
</comment>
<dbReference type="GO" id="GO:0016020">
    <property type="term" value="C:membrane"/>
    <property type="evidence" value="ECO:0007669"/>
    <property type="project" value="UniProtKB-SubCell"/>
</dbReference>
<reference evidence="10 11" key="1">
    <citation type="submission" date="2017-09" db="EMBL/GenBank/DDBJ databases">
        <title>Depth-based differentiation of microbial function through sediment-hosted aquifers and enrichment of novel symbionts in the deep terrestrial subsurface.</title>
        <authorList>
            <person name="Probst A.J."/>
            <person name="Ladd B."/>
            <person name="Jarett J.K."/>
            <person name="Geller-Mcgrath D.E."/>
            <person name="Sieber C.M."/>
            <person name="Emerson J.B."/>
            <person name="Anantharaman K."/>
            <person name="Thomas B.C."/>
            <person name="Malmstrom R."/>
            <person name="Stieglmeier M."/>
            <person name="Klingl A."/>
            <person name="Woyke T."/>
            <person name="Ryan C.M."/>
            <person name="Banfield J.F."/>
        </authorList>
    </citation>
    <scope>NUCLEOTIDE SEQUENCE [LARGE SCALE GENOMIC DNA]</scope>
    <source>
        <strain evidence="10">CG10_big_fil_rev_8_21_14_0_10_31_9</strain>
    </source>
</reference>
<evidence type="ECO:0000256" key="2">
    <source>
        <dbReference type="ARBA" id="ARBA00004829"/>
    </source>
</evidence>